<dbReference type="eggNOG" id="ENOG5031M42">
    <property type="taxonomic scope" value="Bacteria"/>
</dbReference>
<evidence type="ECO:0000256" key="1">
    <source>
        <dbReference type="SAM" id="Phobius"/>
    </source>
</evidence>
<organism evidence="3">
    <name type="scientific">Erwinia billingiae (strain Eb661)</name>
    <dbReference type="NCBI Taxonomy" id="634500"/>
    <lineage>
        <taxon>Bacteria</taxon>
        <taxon>Pseudomonadati</taxon>
        <taxon>Pseudomonadota</taxon>
        <taxon>Gammaproteobacteria</taxon>
        <taxon>Enterobacterales</taxon>
        <taxon>Erwiniaceae</taxon>
        <taxon>Erwinia</taxon>
    </lineage>
</organism>
<keyword evidence="1" id="KW-1133">Transmembrane helix</keyword>
<dbReference type="AlphaFoldDB" id="D8MQ85"/>
<dbReference type="Proteomes" id="UP000008793">
    <property type="component" value="Chromosome"/>
</dbReference>
<evidence type="ECO:0000313" key="3">
    <source>
        <dbReference type="Proteomes" id="UP000008793"/>
    </source>
</evidence>
<proteinExistence type="predicted"/>
<keyword evidence="3" id="KW-1185">Reference proteome</keyword>
<accession>D8MQ85</accession>
<keyword evidence="1" id="KW-0812">Transmembrane</keyword>
<reference evidence="2 3" key="1">
    <citation type="journal article" date="2010" name="BMC Genomics">
        <title>Genome comparison of the epiphytic bacteria Erwinia billingiae and E. tasmaniensis with the pear pathogen E. pyrifoliae.</title>
        <authorList>
            <person name="Kube M."/>
            <person name="Migdoll A.M."/>
            <person name="Gehring I."/>
            <person name="Heitmann K."/>
            <person name="Mayer Y."/>
            <person name="Kuhl H."/>
            <person name="Knaust F."/>
            <person name="Geider K."/>
            <person name="Reinhardt R."/>
        </authorList>
    </citation>
    <scope>NUCLEOTIDE SEQUENCE [LARGE SCALE GENOMIC DNA]</scope>
    <source>
        <strain evidence="2 3">Eb661</strain>
    </source>
</reference>
<feature type="transmembrane region" description="Helical" evidence="1">
    <location>
        <begin position="41"/>
        <end position="61"/>
    </location>
</feature>
<dbReference type="KEGG" id="ebi:EbC_14610"/>
<dbReference type="GeneID" id="90511482"/>
<dbReference type="STRING" id="634500.EbC_14610"/>
<name>D8MQ85_ERWBE</name>
<protein>
    <submittedName>
        <fullName evidence="2">Conserved uncharacterized protein</fullName>
    </submittedName>
</protein>
<dbReference type="RefSeq" id="WP_013201486.1">
    <property type="nucleotide sequence ID" value="NC_014306.1"/>
</dbReference>
<gene>
    <name evidence="2" type="ordered locus">EbC_14610</name>
</gene>
<dbReference type="Pfam" id="PF07214">
    <property type="entry name" value="DUF1418"/>
    <property type="match status" value="1"/>
</dbReference>
<feature type="transmembrane region" description="Helical" evidence="1">
    <location>
        <begin position="12"/>
        <end position="29"/>
    </location>
</feature>
<keyword evidence="1" id="KW-0472">Membrane</keyword>
<dbReference type="HOGENOM" id="CLU_161289_1_0_6"/>
<dbReference type="InterPro" id="IPR010815">
    <property type="entry name" value="DUF1418"/>
</dbReference>
<dbReference type="EMBL" id="FP236843">
    <property type="protein sequence ID" value="CAX58992.1"/>
    <property type="molecule type" value="Genomic_DNA"/>
</dbReference>
<sequence length="93" mass="10164">MRAFSQLPKSILLLEGLGGILLVLSYFTLHRMLPLPAPFSGPLAATVMIFVGIAMMLPAALMMMCRTAKAMAPELFNAKRDDVKPGEKHDPDH</sequence>
<evidence type="ECO:0000313" key="2">
    <source>
        <dbReference type="EMBL" id="CAX58992.1"/>
    </source>
</evidence>